<feature type="compositionally biased region" description="Gly residues" evidence="14">
    <location>
        <begin position="575"/>
        <end position="589"/>
    </location>
</feature>
<evidence type="ECO:0000256" key="13">
    <source>
        <dbReference type="RuleBase" id="RU004273"/>
    </source>
</evidence>
<dbReference type="GO" id="GO:0033192">
    <property type="term" value="F:calmodulin-dependent protein phosphatase activity"/>
    <property type="evidence" value="ECO:0007669"/>
    <property type="project" value="InterPro"/>
</dbReference>
<keyword evidence="7" id="KW-0862">Zinc</keyword>
<feature type="compositionally biased region" description="Polar residues" evidence="14">
    <location>
        <begin position="558"/>
        <end position="567"/>
    </location>
</feature>
<sequence length="644" mass="72565">MSDDRYLQSALYQIQETPTYTAPTRKTEEPEFIERQVKSVPMPAAFVPTDDQLFMNDAHGRRRPNPDFLREHFLREGRLTIEQALTILRQTTDLLASEPNILHVRSPVTVVGDIHGQYYDLMKIFEIGGDLSDTNYLFLGDYVDRGCFGIECLLYLYTLKLWHPDRLFLLRGNHECRHLTEYFTFRRECLHKYSQPVYDACIESFCALPIVGLLDGKFFCVHGGISPELNTLEDIRRMNRFEEPKSFGLLCDLLWADPIPQFGNEHEPAAAIARGQPPLAPGQLWEHNGVRGCSYFFTYEAVIKFLERNELLGVIRGHEAQDAGYTMFRKTPTKKFPSVITVFSAPNYLDVYHNRGAILKYANKNITIRQYHARPHPYWLPNFMDAFTWSLPFVGAKIIEMLLAILSICSHEELEDSDSSDEPDAEARTLPDFSSLSAAAAQDLAGRRQQIKNKILVVGKMQRLFQLLREESENASELTPDSAGLGASDVGSRIGADALGVQGNQIRRYIRSFDEARKLDIANERLPQFDYAPTSFPLVPVPSMRQPLQAQLARSWHGSGSSTPTSPNDDDVDSGEGGFSDGGMGGVGRPPGAWPQPLGMEALIRRTLEEDEGDGGVVERLAERIASGRKPTGRPRPLKRHETT</sequence>
<dbReference type="PANTHER" id="PTHR45673">
    <property type="entry name" value="SERINE/THREONINE-PROTEIN PHOSPHATASE 2B CATALYTIC SUBUNIT 1-RELATED"/>
    <property type="match status" value="1"/>
</dbReference>
<dbReference type="OrthoDB" id="5593063at2759"/>
<comment type="catalytic activity">
    <reaction evidence="11">
        <text>O-phospho-L-seryl-[protein] + H2O = L-seryl-[protein] + phosphate</text>
        <dbReference type="Rhea" id="RHEA:20629"/>
        <dbReference type="Rhea" id="RHEA-COMP:9863"/>
        <dbReference type="Rhea" id="RHEA-COMP:11604"/>
        <dbReference type="ChEBI" id="CHEBI:15377"/>
        <dbReference type="ChEBI" id="CHEBI:29999"/>
        <dbReference type="ChEBI" id="CHEBI:43474"/>
        <dbReference type="ChEBI" id="CHEBI:83421"/>
        <dbReference type="EC" id="3.1.3.16"/>
    </reaction>
</comment>
<comment type="cofactor">
    <cofactor evidence="2">
        <name>Fe(3+)</name>
        <dbReference type="ChEBI" id="CHEBI:29034"/>
    </cofactor>
</comment>
<dbReference type="PROSITE" id="PS00125">
    <property type="entry name" value="SER_THR_PHOSPHATASE"/>
    <property type="match status" value="1"/>
</dbReference>
<dbReference type="Pfam" id="PF00149">
    <property type="entry name" value="Metallophos"/>
    <property type="match status" value="1"/>
</dbReference>
<keyword evidence="9" id="KW-0904">Protein phosphatase</keyword>
<organism evidence="16 17">
    <name type="scientific">Stereum hirsutum (strain FP-91666)</name>
    <name type="common">White-rot fungus</name>
    <dbReference type="NCBI Taxonomy" id="721885"/>
    <lineage>
        <taxon>Eukaryota</taxon>
        <taxon>Fungi</taxon>
        <taxon>Dikarya</taxon>
        <taxon>Basidiomycota</taxon>
        <taxon>Agaricomycotina</taxon>
        <taxon>Agaricomycetes</taxon>
        <taxon>Russulales</taxon>
        <taxon>Stereaceae</taxon>
        <taxon>Stereum</taxon>
    </lineage>
</organism>
<dbReference type="SUPFAM" id="SSF56300">
    <property type="entry name" value="Metallo-dependent phosphatases"/>
    <property type="match status" value="1"/>
</dbReference>
<feature type="region of interest" description="Disordered" evidence="14">
    <location>
        <begin position="549"/>
        <end position="644"/>
    </location>
</feature>
<dbReference type="SMART" id="SM00156">
    <property type="entry name" value="PP2Ac"/>
    <property type="match status" value="1"/>
</dbReference>
<evidence type="ECO:0000256" key="5">
    <source>
        <dbReference type="ARBA" id="ARBA00022723"/>
    </source>
</evidence>
<dbReference type="Proteomes" id="UP000053927">
    <property type="component" value="Unassembled WGS sequence"/>
</dbReference>
<dbReference type="GO" id="GO:0097720">
    <property type="term" value="P:calcineurin-mediated signaling"/>
    <property type="evidence" value="ECO:0007669"/>
    <property type="project" value="InterPro"/>
</dbReference>
<evidence type="ECO:0000313" key="17">
    <source>
        <dbReference type="Proteomes" id="UP000053927"/>
    </source>
</evidence>
<dbReference type="RefSeq" id="XP_007311231.1">
    <property type="nucleotide sequence ID" value="XM_007311169.1"/>
</dbReference>
<keyword evidence="8" id="KW-0112">Calmodulin-binding</keyword>
<comment type="subunit">
    <text evidence="4">Composed of two components (A and B), the A component is the catalytic subunit and the B component confers calcium sensitivity.</text>
</comment>
<dbReference type="InterPro" id="IPR004843">
    <property type="entry name" value="Calcineurin-like_PHP"/>
</dbReference>
<dbReference type="OMA" id="DGKFFCV"/>
<dbReference type="InterPro" id="IPR029052">
    <property type="entry name" value="Metallo-depent_PP-like"/>
</dbReference>
<dbReference type="InterPro" id="IPR006186">
    <property type="entry name" value="Ser/Thr-sp_prot-phosphatase"/>
</dbReference>
<dbReference type="GO" id="GO:0005516">
    <property type="term" value="F:calmodulin binding"/>
    <property type="evidence" value="ECO:0007669"/>
    <property type="project" value="UniProtKB-KW"/>
</dbReference>
<evidence type="ECO:0000256" key="12">
    <source>
        <dbReference type="ARBA" id="ARBA00048336"/>
    </source>
</evidence>
<evidence type="ECO:0000259" key="15">
    <source>
        <dbReference type="PROSITE" id="PS00125"/>
    </source>
</evidence>
<protein>
    <recommendedName>
        <fullName evidence="13">Serine/threonine-protein phosphatase</fullName>
        <ecNumber evidence="13">3.1.3.16</ecNumber>
    </recommendedName>
</protein>
<gene>
    <name evidence="16" type="ORF">STEHIDRAFT_88024</name>
</gene>
<dbReference type="InterPro" id="IPR041751">
    <property type="entry name" value="MPP_PP2B"/>
</dbReference>
<evidence type="ECO:0000313" key="16">
    <source>
        <dbReference type="EMBL" id="EIM79657.1"/>
    </source>
</evidence>
<evidence type="ECO:0000256" key="6">
    <source>
        <dbReference type="ARBA" id="ARBA00022801"/>
    </source>
</evidence>
<dbReference type="eggNOG" id="KOG0375">
    <property type="taxonomic scope" value="Eukaryota"/>
</dbReference>
<evidence type="ECO:0000256" key="14">
    <source>
        <dbReference type="SAM" id="MobiDB-lite"/>
    </source>
</evidence>
<dbReference type="InterPro" id="IPR043360">
    <property type="entry name" value="PP2B"/>
</dbReference>
<proteinExistence type="inferred from homology"/>
<accession>R7RZB4</accession>
<dbReference type="EC" id="3.1.3.16" evidence="13"/>
<evidence type="ECO:0000256" key="7">
    <source>
        <dbReference type="ARBA" id="ARBA00022833"/>
    </source>
</evidence>
<dbReference type="Gene3D" id="3.60.21.10">
    <property type="match status" value="1"/>
</dbReference>
<comment type="catalytic activity">
    <reaction evidence="12 13">
        <text>O-phospho-L-threonyl-[protein] + H2O = L-threonyl-[protein] + phosphate</text>
        <dbReference type="Rhea" id="RHEA:47004"/>
        <dbReference type="Rhea" id="RHEA-COMP:11060"/>
        <dbReference type="Rhea" id="RHEA-COMP:11605"/>
        <dbReference type="ChEBI" id="CHEBI:15377"/>
        <dbReference type="ChEBI" id="CHEBI:30013"/>
        <dbReference type="ChEBI" id="CHEBI:43474"/>
        <dbReference type="ChEBI" id="CHEBI:61977"/>
        <dbReference type="EC" id="3.1.3.16"/>
    </reaction>
</comment>
<keyword evidence="6 13" id="KW-0378">Hydrolase</keyword>
<evidence type="ECO:0000256" key="3">
    <source>
        <dbReference type="ARBA" id="ARBA00009905"/>
    </source>
</evidence>
<keyword evidence="5" id="KW-0479">Metal-binding</keyword>
<dbReference type="AlphaFoldDB" id="R7RZB4"/>
<evidence type="ECO:0000256" key="4">
    <source>
        <dbReference type="ARBA" id="ARBA00011112"/>
    </source>
</evidence>
<evidence type="ECO:0000256" key="1">
    <source>
        <dbReference type="ARBA" id="ARBA00001947"/>
    </source>
</evidence>
<dbReference type="EMBL" id="JH687402">
    <property type="protein sequence ID" value="EIM79657.1"/>
    <property type="molecule type" value="Genomic_DNA"/>
</dbReference>
<comment type="cofactor">
    <cofactor evidence="1">
        <name>Zn(2+)</name>
        <dbReference type="ChEBI" id="CHEBI:29105"/>
    </cofactor>
</comment>
<evidence type="ECO:0000256" key="11">
    <source>
        <dbReference type="ARBA" id="ARBA00047761"/>
    </source>
</evidence>
<evidence type="ECO:0000256" key="9">
    <source>
        <dbReference type="ARBA" id="ARBA00022912"/>
    </source>
</evidence>
<dbReference type="GeneID" id="18807536"/>
<dbReference type="GO" id="GO:0046872">
    <property type="term" value="F:metal ion binding"/>
    <property type="evidence" value="ECO:0007669"/>
    <property type="project" value="UniProtKB-KW"/>
</dbReference>
<feature type="domain" description="Serine/threonine specific protein phosphatases" evidence="15">
    <location>
        <begin position="170"/>
        <end position="175"/>
    </location>
</feature>
<keyword evidence="17" id="KW-1185">Reference proteome</keyword>
<keyword evidence="10" id="KW-0408">Iron</keyword>
<feature type="compositionally biased region" description="Basic residues" evidence="14">
    <location>
        <begin position="631"/>
        <end position="644"/>
    </location>
</feature>
<evidence type="ECO:0000256" key="10">
    <source>
        <dbReference type="ARBA" id="ARBA00023004"/>
    </source>
</evidence>
<name>R7RZB4_STEHR</name>
<dbReference type="PRINTS" id="PR00114">
    <property type="entry name" value="STPHPHTASE"/>
</dbReference>
<evidence type="ECO:0000256" key="2">
    <source>
        <dbReference type="ARBA" id="ARBA00001965"/>
    </source>
</evidence>
<dbReference type="CDD" id="cd07416">
    <property type="entry name" value="MPP_PP2B"/>
    <property type="match status" value="1"/>
</dbReference>
<dbReference type="KEGG" id="shs:STEHIDRAFT_88024"/>
<reference evidence="17" key="1">
    <citation type="journal article" date="2012" name="Science">
        <title>The Paleozoic origin of enzymatic lignin decomposition reconstructed from 31 fungal genomes.</title>
        <authorList>
            <person name="Floudas D."/>
            <person name="Binder M."/>
            <person name="Riley R."/>
            <person name="Barry K."/>
            <person name="Blanchette R.A."/>
            <person name="Henrissat B."/>
            <person name="Martinez A.T."/>
            <person name="Otillar R."/>
            <person name="Spatafora J.W."/>
            <person name="Yadav J.S."/>
            <person name="Aerts A."/>
            <person name="Benoit I."/>
            <person name="Boyd A."/>
            <person name="Carlson A."/>
            <person name="Copeland A."/>
            <person name="Coutinho P.M."/>
            <person name="de Vries R.P."/>
            <person name="Ferreira P."/>
            <person name="Findley K."/>
            <person name="Foster B."/>
            <person name="Gaskell J."/>
            <person name="Glotzer D."/>
            <person name="Gorecki P."/>
            <person name="Heitman J."/>
            <person name="Hesse C."/>
            <person name="Hori C."/>
            <person name="Igarashi K."/>
            <person name="Jurgens J.A."/>
            <person name="Kallen N."/>
            <person name="Kersten P."/>
            <person name="Kohler A."/>
            <person name="Kuees U."/>
            <person name="Kumar T.K.A."/>
            <person name="Kuo A."/>
            <person name="LaButti K."/>
            <person name="Larrondo L.F."/>
            <person name="Lindquist E."/>
            <person name="Ling A."/>
            <person name="Lombard V."/>
            <person name="Lucas S."/>
            <person name="Lundell T."/>
            <person name="Martin R."/>
            <person name="McLaughlin D.J."/>
            <person name="Morgenstern I."/>
            <person name="Morin E."/>
            <person name="Murat C."/>
            <person name="Nagy L.G."/>
            <person name="Nolan M."/>
            <person name="Ohm R.A."/>
            <person name="Patyshakuliyeva A."/>
            <person name="Rokas A."/>
            <person name="Ruiz-Duenas F.J."/>
            <person name="Sabat G."/>
            <person name="Salamov A."/>
            <person name="Samejima M."/>
            <person name="Schmutz J."/>
            <person name="Slot J.C."/>
            <person name="St John F."/>
            <person name="Stenlid J."/>
            <person name="Sun H."/>
            <person name="Sun S."/>
            <person name="Syed K."/>
            <person name="Tsang A."/>
            <person name="Wiebenga A."/>
            <person name="Young D."/>
            <person name="Pisabarro A."/>
            <person name="Eastwood D.C."/>
            <person name="Martin F."/>
            <person name="Cullen D."/>
            <person name="Grigoriev I.V."/>
            <person name="Hibbett D.S."/>
        </authorList>
    </citation>
    <scope>NUCLEOTIDE SEQUENCE [LARGE SCALE GENOMIC DNA]</scope>
    <source>
        <strain evidence="17">FP-91666</strain>
    </source>
</reference>
<evidence type="ECO:0000256" key="8">
    <source>
        <dbReference type="ARBA" id="ARBA00022860"/>
    </source>
</evidence>
<comment type="similarity">
    <text evidence="3">Belongs to the PPP phosphatase family. PP-2B subfamily.</text>
</comment>